<evidence type="ECO:0000259" key="1">
    <source>
        <dbReference type="PROSITE" id="PS51340"/>
    </source>
</evidence>
<accession>A0A7R9HTT1</accession>
<protein>
    <recommendedName>
        <fullName evidence="1">MOSC domain-containing protein</fullName>
    </recommendedName>
</protein>
<gene>
    <name evidence="2" type="ORF">TMSB3V08_LOCUS11155</name>
</gene>
<dbReference type="GO" id="GO:0030151">
    <property type="term" value="F:molybdenum ion binding"/>
    <property type="evidence" value="ECO:0007669"/>
    <property type="project" value="InterPro"/>
</dbReference>
<organism evidence="2">
    <name type="scientific">Timema monikensis</name>
    <dbReference type="NCBI Taxonomy" id="170555"/>
    <lineage>
        <taxon>Eukaryota</taxon>
        <taxon>Metazoa</taxon>
        <taxon>Ecdysozoa</taxon>
        <taxon>Arthropoda</taxon>
        <taxon>Hexapoda</taxon>
        <taxon>Insecta</taxon>
        <taxon>Pterygota</taxon>
        <taxon>Neoptera</taxon>
        <taxon>Polyneoptera</taxon>
        <taxon>Phasmatodea</taxon>
        <taxon>Timematodea</taxon>
        <taxon>Timematoidea</taxon>
        <taxon>Timematidae</taxon>
        <taxon>Timema</taxon>
    </lineage>
</organism>
<feature type="domain" description="MOSC" evidence="1">
    <location>
        <begin position="58"/>
        <end position="192"/>
    </location>
</feature>
<dbReference type="EMBL" id="OB797690">
    <property type="protein sequence ID" value="CAD7434504.1"/>
    <property type="molecule type" value="Genomic_DNA"/>
</dbReference>
<name>A0A7R9HTT1_9NEOP</name>
<evidence type="ECO:0000313" key="2">
    <source>
        <dbReference type="EMBL" id="CAD7434504.1"/>
    </source>
</evidence>
<dbReference type="AlphaFoldDB" id="A0A7R9HTT1"/>
<dbReference type="GO" id="GO:0030170">
    <property type="term" value="F:pyridoxal phosphate binding"/>
    <property type="evidence" value="ECO:0007669"/>
    <property type="project" value="InterPro"/>
</dbReference>
<dbReference type="GO" id="GO:0003824">
    <property type="term" value="F:catalytic activity"/>
    <property type="evidence" value="ECO:0007669"/>
    <property type="project" value="InterPro"/>
</dbReference>
<sequence length="192" mass="21440">MTSAILSTADRDSNLDLPIIDSLVYCENITLDQVATKAHLFMAEISNWSIVISQSRKETLTKMGTQAFEELVGAYSDLASYMLMSESTVAELDGRLPESARGIGTLQFRPNLVVQGSRPYEEDTWDWIRVGDTAIFRNIKPCVSLSTRLTKIGRTENRASDTWRENNRPRGVQCSKMSRHSGKAVSFVEDGV</sequence>
<proteinExistence type="predicted"/>
<dbReference type="PROSITE" id="PS51340">
    <property type="entry name" value="MOSC"/>
    <property type="match status" value="1"/>
</dbReference>
<dbReference type="InterPro" id="IPR005302">
    <property type="entry name" value="MoCF_Sase_C"/>
</dbReference>
<reference evidence="2" key="1">
    <citation type="submission" date="2020-11" db="EMBL/GenBank/DDBJ databases">
        <authorList>
            <person name="Tran Van P."/>
        </authorList>
    </citation>
    <scope>NUCLEOTIDE SEQUENCE</scope>
</reference>
<dbReference type="Pfam" id="PF03473">
    <property type="entry name" value="MOSC"/>
    <property type="match status" value="1"/>
</dbReference>